<evidence type="ECO:0000313" key="2">
    <source>
        <dbReference type="Proteomes" id="UP000054321"/>
    </source>
</evidence>
<reference evidence="1 2" key="1">
    <citation type="submission" date="2014-04" db="EMBL/GenBank/DDBJ databases">
        <authorList>
            <consortium name="DOE Joint Genome Institute"/>
            <person name="Kuo A."/>
            <person name="Martino E."/>
            <person name="Perotto S."/>
            <person name="Kohler A."/>
            <person name="Nagy L.G."/>
            <person name="Floudas D."/>
            <person name="Copeland A."/>
            <person name="Barry K.W."/>
            <person name="Cichocki N."/>
            <person name="Veneault-Fourrey C."/>
            <person name="LaButti K."/>
            <person name="Lindquist E.A."/>
            <person name="Lipzen A."/>
            <person name="Lundell T."/>
            <person name="Morin E."/>
            <person name="Murat C."/>
            <person name="Sun H."/>
            <person name="Tunlid A."/>
            <person name="Henrissat B."/>
            <person name="Grigoriev I.V."/>
            <person name="Hibbett D.S."/>
            <person name="Martin F."/>
            <person name="Nordberg H.P."/>
            <person name="Cantor M.N."/>
            <person name="Hua S.X."/>
        </authorList>
    </citation>
    <scope>NUCLEOTIDE SEQUENCE [LARGE SCALE GENOMIC DNA]</scope>
    <source>
        <strain evidence="1 2">Zn</strain>
    </source>
</reference>
<dbReference type="Proteomes" id="UP000054321">
    <property type="component" value="Unassembled WGS sequence"/>
</dbReference>
<dbReference type="InParanoid" id="A0A0C3H732"/>
<sequence>MKEFRCLAEYFTVQAEELCEELIFDLNPSIELASIKDDLSNTRYGFSFVNYPDNKLVDAYLDLTAKACTTRRNWLSQRGQWDWKAIFSYCQQVERLEEILLGGLHTAGGQVPRAPELLGLEVQNGPSTERGIYIWNGFVIYLTPVH</sequence>
<keyword evidence="2" id="KW-1185">Reference proteome</keyword>
<dbReference type="HOGENOM" id="CLU_091414_1_0_1"/>
<dbReference type="AlphaFoldDB" id="A0A0C3H732"/>
<accession>A0A0C3H732</accession>
<organism evidence="1 2">
    <name type="scientific">Oidiodendron maius (strain Zn)</name>
    <dbReference type="NCBI Taxonomy" id="913774"/>
    <lineage>
        <taxon>Eukaryota</taxon>
        <taxon>Fungi</taxon>
        <taxon>Dikarya</taxon>
        <taxon>Ascomycota</taxon>
        <taxon>Pezizomycotina</taxon>
        <taxon>Leotiomycetes</taxon>
        <taxon>Leotiomycetes incertae sedis</taxon>
        <taxon>Myxotrichaceae</taxon>
        <taxon>Oidiodendron</taxon>
    </lineage>
</organism>
<protein>
    <submittedName>
        <fullName evidence="1">Uncharacterized protein</fullName>
    </submittedName>
</protein>
<dbReference type="OrthoDB" id="4845846at2759"/>
<dbReference type="EMBL" id="KN832880">
    <property type="protein sequence ID" value="KIM98206.1"/>
    <property type="molecule type" value="Genomic_DNA"/>
</dbReference>
<dbReference type="STRING" id="913774.A0A0C3H732"/>
<name>A0A0C3H732_OIDMZ</name>
<gene>
    <name evidence="1" type="ORF">OIDMADRAFT_71485</name>
</gene>
<proteinExistence type="predicted"/>
<feature type="non-terminal residue" evidence="1">
    <location>
        <position position="146"/>
    </location>
</feature>
<evidence type="ECO:0000313" key="1">
    <source>
        <dbReference type="EMBL" id="KIM98206.1"/>
    </source>
</evidence>
<reference evidence="2" key="2">
    <citation type="submission" date="2015-01" db="EMBL/GenBank/DDBJ databases">
        <title>Evolutionary Origins and Diversification of the Mycorrhizal Mutualists.</title>
        <authorList>
            <consortium name="DOE Joint Genome Institute"/>
            <consortium name="Mycorrhizal Genomics Consortium"/>
            <person name="Kohler A."/>
            <person name="Kuo A."/>
            <person name="Nagy L.G."/>
            <person name="Floudas D."/>
            <person name="Copeland A."/>
            <person name="Barry K.W."/>
            <person name="Cichocki N."/>
            <person name="Veneault-Fourrey C."/>
            <person name="LaButti K."/>
            <person name="Lindquist E.A."/>
            <person name="Lipzen A."/>
            <person name="Lundell T."/>
            <person name="Morin E."/>
            <person name="Murat C."/>
            <person name="Riley R."/>
            <person name="Ohm R."/>
            <person name="Sun H."/>
            <person name="Tunlid A."/>
            <person name="Henrissat B."/>
            <person name="Grigoriev I.V."/>
            <person name="Hibbett D.S."/>
            <person name="Martin F."/>
        </authorList>
    </citation>
    <scope>NUCLEOTIDE SEQUENCE [LARGE SCALE GENOMIC DNA]</scope>
    <source>
        <strain evidence="2">Zn</strain>
    </source>
</reference>